<protein>
    <submittedName>
        <fullName evidence="2">Uncharacterized protein</fullName>
    </submittedName>
</protein>
<gene>
    <name evidence="2" type="ORF">ACFQ1G_01970</name>
</gene>
<feature type="chain" id="PRO_5046597134" evidence="1">
    <location>
        <begin position="20"/>
        <end position="137"/>
    </location>
</feature>
<organism evidence="2 3">
    <name type="scientific">Salinimicrobium gaetbulicola</name>
    <dbReference type="NCBI Taxonomy" id="999702"/>
    <lineage>
        <taxon>Bacteria</taxon>
        <taxon>Pseudomonadati</taxon>
        <taxon>Bacteroidota</taxon>
        <taxon>Flavobacteriia</taxon>
        <taxon>Flavobacteriales</taxon>
        <taxon>Flavobacteriaceae</taxon>
        <taxon>Salinimicrobium</taxon>
    </lineage>
</organism>
<accession>A0ABW3IC30</accession>
<reference evidence="3" key="1">
    <citation type="journal article" date="2019" name="Int. J. Syst. Evol. Microbiol.">
        <title>The Global Catalogue of Microorganisms (GCM) 10K type strain sequencing project: providing services to taxonomists for standard genome sequencing and annotation.</title>
        <authorList>
            <consortium name="The Broad Institute Genomics Platform"/>
            <consortium name="The Broad Institute Genome Sequencing Center for Infectious Disease"/>
            <person name="Wu L."/>
            <person name="Ma J."/>
        </authorList>
    </citation>
    <scope>NUCLEOTIDE SEQUENCE [LARGE SCALE GENOMIC DNA]</scope>
    <source>
        <strain evidence="3">CCUG 60898</strain>
    </source>
</reference>
<keyword evidence="1" id="KW-0732">Signal</keyword>
<dbReference type="RefSeq" id="WP_380736571.1">
    <property type="nucleotide sequence ID" value="NZ_JBHTJP010000032.1"/>
</dbReference>
<dbReference type="PROSITE" id="PS51257">
    <property type="entry name" value="PROKAR_LIPOPROTEIN"/>
    <property type="match status" value="1"/>
</dbReference>
<name>A0ABW3IC30_9FLAO</name>
<dbReference type="Proteomes" id="UP001597100">
    <property type="component" value="Unassembled WGS sequence"/>
</dbReference>
<comment type="caution">
    <text evidence="2">The sequence shown here is derived from an EMBL/GenBank/DDBJ whole genome shotgun (WGS) entry which is preliminary data.</text>
</comment>
<dbReference type="EMBL" id="JBHTJP010000032">
    <property type="protein sequence ID" value="MFD0975546.1"/>
    <property type="molecule type" value="Genomic_DNA"/>
</dbReference>
<evidence type="ECO:0000313" key="2">
    <source>
        <dbReference type="EMBL" id="MFD0975546.1"/>
    </source>
</evidence>
<feature type="signal peptide" evidence="1">
    <location>
        <begin position="1"/>
        <end position="19"/>
    </location>
</feature>
<keyword evidence="3" id="KW-1185">Reference proteome</keyword>
<evidence type="ECO:0000256" key="1">
    <source>
        <dbReference type="SAM" id="SignalP"/>
    </source>
</evidence>
<proteinExistence type="predicted"/>
<evidence type="ECO:0000313" key="3">
    <source>
        <dbReference type="Proteomes" id="UP001597100"/>
    </source>
</evidence>
<sequence>MKKLATILISGVLLNLAFGCNVYHSGSASVEEAVQTKNRVKVVTTDNVYYEFKRLKNENGKLVGVTGKNSETAKSLRDFEQYKSGNNVKIILPKNEIRGIYLKDKKMSNIVNFGVPLVGAAGIIGITSEGFRPDVGN</sequence>